<dbReference type="InterPro" id="IPR052917">
    <property type="entry name" value="Stress-Dev_Protein"/>
</dbReference>
<dbReference type="Proteomes" id="UP001057520">
    <property type="component" value="Chromosome"/>
</dbReference>
<dbReference type="EMBL" id="CP096040">
    <property type="protein sequence ID" value="USQ94273.1"/>
    <property type="molecule type" value="Genomic_DNA"/>
</dbReference>
<evidence type="ECO:0000313" key="3">
    <source>
        <dbReference type="Proteomes" id="UP001057520"/>
    </source>
</evidence>
<dbReference type="InterPro" id="IPR012349">
    <property type="entry name" value="Split_barrel_FMN-bd"/>
</dbReference>
<organism evidence="2 3">
    <name type="scientific">Caulobacter segnis</name>
    <dbReference type="NCBI Taxonomy" id="88688"/>
    <lineage>
        <taxon>Bacteria</taxon>
        <taxon>Pseudomonadati</taxon>
        <taxon>Pseudomonadota</taxon>
        <taxon>Alphaproteobacteria</taxon>
        <taxon>Caulobacterales</taxon>
        <taxon>Caulobacteraceae</taxon>
        <taxon>Caulobacter</taxon>
    </lineage>
</organism>
<reference evidence="2 3" key="1">
    <citation type="submission" date="2022-04" db="EMBL/GenBank/DDBJ databases">
        <title>Genome sequence of soybean root-associated Caulobacter segnis RL271.</title>
        <authorList>
            <person name="Longley R."/>
            <person name="Bonito G."/>
            <person name="Trigodet F."/>
            <person name="Crosson S."/>
            <person name="Fiebig A."/>
        </authorList>
    </citation>
    <scope>NUCLEOTIDE SEQUENCE [LARGE SCALE GENOMIC DNA]</scope>
    <source>
        <strain evidence="2 3">RL271</strain>
    </source>
</reference>
<name>A0ABY4ZNW5_9CAUL</name>
<evidence type="ECO:0000259" key="1">
    <source>
        <dbReference type="Pfam" id="PF16242"/>
    </source>
</evidence>
<dbReference type="Gene3D" id="2.30.110.10">
    <property type="entry name" value="Electron Transport, Fmn-binding Protein, Chain A"/>
    <property type="match status" value="1"/>
</dbReference>
<dbReference type="Pfam" id="PF16242">
    <property type="entry name" value="Pyrid_ox_like"/>
    <property type="match status" value="1"/>
</dbReference>
<dbReference type="PANTHER" id="PTHR34818">
    <property type="entry name" value="PROTEIN BLI-3"/>
    <property type="match status" value="1"/>
</dbReference>
<sequence length="162" mass="18260">MSKEADLAEKFWKALKSDRTVMLGLPDHENGRAQPMTAVIEGDHSGPIWIFSAVDVDLVEAVEGGARDAFIHFADKGHHLFAAVDGNLRIDNDRETIDRLWNPFIAAWFNGKDDPKLRLLRFEPADAQIWLNENSLFAGVKMMLGVDPKTEYKDKVGEVRLQ</sequence>
<gene>
    <name evidence="2" type="ORF">MZV50_16910</name>
</gene>
<dbReference type="InterPro" id="IPR038725">
    <property type="entry name" value="YdaG_split_barrel_FMN-bd"/>
</dbReference>
<feature type="domain" description="General stress protein FMN-binding split barrel" evidence="1">
    <location>
        <begin position="8"/>
        <end position="143"/>
    </location>
</feature>
<dbReference type="SUPFAM" id="SSF50475">
    <property type="entry name" value="FMN-binding split barrel"/>
    <property type="match status" value="1"/>
</dbReference>
<keyword evidence="3" id="KW-1185">Reference proteome</keyword>
<accession>A0ABY4ZNW5</accession>
<proteinExistence type="predicted"/>
<protein>
    <submittedName>
        <fullName evidence="2">Pyridoxamine 5'-phosphate oxidase family protein</fullName>
    </submittedName>
</protein>
<dbReference type="PANTHER" id="PTHR34818:SF1">
    <property type="entry name" value="PROTEIN BLI-3"/>
    <property type="match status" value="1"/>
</dbReference>
<evidence type="ECO:0000313" key="2">
    <source>
        <dbReference type="EMBL" id="USQ94273.1"/>
    </source>
</evidence>